<dbReference type="PANTHER" id="PTHR43563:SF1">
    <property type="entry name" value="AMINE OXIDASE [FLAVIN-CONTAINING] B"/>
    <property type="match status" value="1"/>
</dbReference>
<reference evidence="6 7" key="1">
    <citation type="submission" date="2018-03" db="EMBL/GenBank/DDBJ databases">
        <title>Aquarubrobacter algicola gen. nov., sp. nov., a novel actinobacterium isolated from shallow eutrophic lake during the end of cyanobacterial harmful algal blooms.</title>
        <authorList>
            <person name="Chun S.J."/>
        </authorList>
    </citation>
    <scope>NUCLEOTIDE SEQUENCE [LARGE SCALE GENOMIC DNA]</scope>
    <source>
        <strain evidence="6 7">Seoho-28</strain>
    </source>
</reference>
<keyword evidence="3" id="KW-0560">Oxidoreductase</keyword>
<feature type="binding site" evidence="4">
    <location>
        <position position="279"/>
    </location>
    <ligand>
        <name>FAD</name>
        <dbReference type="ChEBI" id="CHEBI:57692"/>
    </ligand>
</feature>
<dbReference type="InterPro" id="IPR001613">
    <property type="entry name" value="Flavin_amine_oxidase"/>
</dbReference>
<proteinExistence type="inferred from homology"/>
<evidence type="ECO:0000256" key="3">
    <source>
        <dbReference type="ARBA" id="ARBA00023002"/>
    </source>
</evidence>
<comment type="cofactor">
    <cofactor evidence="1">
        <name>FAD</name>
        <dbReference type="ChEBI" id="CHEBI:57692"/>
    </cofactor>
</comment>
<feature type="domain" description="Amine oxidase" evidence="5">
    <location>
        <begin position="47"/>
        <end position="491"/>
    </location>
</feature>
<protein>
    <submittedName>
        <fullName evidence="6">Amine oxidase</fullName>
    </submittedName>
</protein>
<dbReference type="PANTHER" id="PTHR43563">
    <property type="entry name" value="AMINE OXIDASE"/>
    <property type="match status" value="1"/>
</dbReference>
<evidence type="ECO:0000313" key="6">
    <source>
        <dbReference type="EMBL" id="PTL58825.1"/>
    </source>
</evidence>
<dbReference type="Gene3D" id="3.90.660.10">
    <property type="match status" value="1"/>
</dbReference>
<name>A0A2T4UHY9_9ACTN</name>
<dbReference type="AlphaFoldDB" id="A0A2T4UHY9"/>
<dbReference type="InterPro" id="IPR002937">
    <property type="entry name" value="Amino_oxidase"/>
</dbReference>
<dbReference type="SUPFAM" id="SSF51905">
    <property type="entry name" value="FAD/NAD(P)-binding domain"/>
    <property type="match status" value="1"/>
</dbReference>
<dbReference type="GO" id="GO:0016491">
    <property type="term" value="F:oxidoreductase activity"/>
    <property type="evidence" value="ECO:0007669"/>
    <property type="project" value="UniProtKB-KW"/>
</dbReference>
<evidence type="ECO:0000313" key="7">
    <source>
        <dbReference type="Proteomes" id="UP000240739"/>
    </source>
</evidence>
<dbReference type="PRINTS" id="PR00757">
    <property type="entry name" value="AMINEOXDASEF"/>
</dbReference>
<dbReference type="InterPro" id="IPR036188">
    <property type="entry name" value="FAD/NAD-bd_sf"/>
</dbReference>
<dbReference type="Pfam" id="PF01593">
    <property type="entry name" value="Amino_oxidase"/>
    <property type="match status" value="1"/>
</dbReference>
<dbReference type="OrthoDB" id="337830at2"/>
<dbReference type="RefSeq" id="WP_107567262.1">
    <property type="nucleotide sequence ID" value="NZ_PYYB01000001.1"/>
</dbReference>
<dbReference type="Gene3D" id="3.50.50.60">
    <property type="entry name" value="FAD/NAD(P)-binding domain"/>
    <property type="match status" value="1"/>
</dbReference>
<comment type="similarity">
    <text evidence="2">Belongs to the flavin monoamine oxidase family.</text>
</comment>
<organism evidence="6 7">
    <name type="scientific">Paraconexibacter algicola</name>
    <dbReference type="NCBI Taxonomy" id="2133960"/>
    <lineage>
        <taxon>Bacteria</taxon>
        <taxon>Bacillati</taxon>
        <taxon>Actinomycetota</taxon>
        <taxon>Thermoleophilia</taxon>
        <taxon>Solirubrobacterales</taxon>
        <taxon>Paraconexibacteraceae</taxon>
        <taxon>Paraconexibacter</taxon>
    </lineage>
</organism>
<dbReference type="InterPro" id="IPR006311">
    <property type="entry name" value="TAT_signal"/>
</dbReference>
<comment type="caution">
    <text evidence="6">The sequence shown here is derived from an EMBL/GenBank/DDBJ whole genome shotgun (WGS) entry which is preliminary data.</text>
</comment>
<evidence type="ECO:0000256" key="2">
    <source>
        <dbReference type="ARBA" id="ARBA00005995"/>
    </source>
</evidence>
<gene>
    <name evidence="6" type="ORF">C7Y72_03745</name>
</gene>
<dbReference type="EMBL" id="PYYB01000001">
    <property type="protein sequence ID" value="PTL58825.1"/>
    <property type="molecule type" value="Genomic_DNA"/>
</dbReference>
<dbReference type="InterPro" id="IPR050703">
    <property type="entry name" value="Flavin_MAO"/>
</dbReference>
<feature type="binding site" evidence="4">
    <location>
        <position position="468"/>
    </location>
    <ligand>
        <name>FAD</name>
        <dbReference type="ChEBI" id="CHEBI:57692"/>
    </ligand>
</feature>
<feature type="binding site" evidence="4">
    <location>
        <begin position="67"/>
        <end position="68"/>
    </location>
    <ligand>
        <name>FAD</name>
        <dbReference type="ChEBI" id="CHEBI:57692"/>
    </ligand>
</feature>
<keyword evidence="7" id="KW-1185">Reference proteome</keyword>
<sequence length="494" mass="52930">MSSDVTRRGLLGAGAAAAGSAALLPDRAAAARTRRRSADVVVVGAGLAGLMAAREVAAAGRSVLVLEARDRVGGRTLNRELTTARGTFVEIGGQWVGPTQDVLLGLARTLGVETFKTYDRGDYLFHREGRTTRYSASTPLGAIPPDLGAVEAFAAIGQLDAMAATLPLDAPWTAPRAEEWDSQTFETWKRANTATAGARLLLDLAIEAVWAAQPRDVSLLHVLTYIRGAGNETTPGSLNRLISTAGGAQESRFVGGSQRVSLELARALGRRRILLSAPVRRIRQLRGGVEVHADRVGTVRARQVIVTAPPAVSAFIDYDPILPADRAQLLQRFPQGNAIKCMAVYDEPFWRADGLAGQVTSDGAPVRITFDNSPPDGSPGVLLGFIEGHLARVWSRRPAAERRAAVLESFRTYFGPRAASPREYVEMDWSAERWTGGCYVGFTPPGVLLDYGQAIRRPFGRIHWAGAETATIWNGYMDGALRSGRRAAAEALAG</sequence>
<dbReference type="SUPFAM" id="SSF54373">
    <property type="entry name" value="FAD-linked reductases, C-terminal domain"/>
    <property type="match status" value="1"/>
</dbReference>
<dbReference type="Gene3D" id="1.10.405.10">
    <property type="entry name" value="Guanine Nucleotide Dissociation Inhibitor, domain 1"/>
    <property type="match status" value="1"/>
</dbReference>
<evidence type="ECO:0000256" key="4">
    <source>
        <dbReference type="PIRSR" id="PIRSR601613-1"/>
    </source>
</evidence>
<dbReference type="PROSITE" id="PS51318">
    <property type="entry name" value="TAT"/>
    <property type="match status" value="1"/>
</dbReference>
<evidence type="ECO:0000259" key="5">
    <source>
        <dbReference type="Pfam" id="PF01593"/>
    </source>
</evidence>
<feature type="binding site" evidence="4">
    <location>
        <position position="385"/>
    </location>
    <ligand>
        <name>substrate</name>
    </ligand>
</feature>
<evidence type="ECO:0000256" key="1">
    <source>
        <dbReference type="ARBA" id="ARBA00001974"/>
    </source>
</evidence>
<accession>A0A2T4UHY9</accession>
<dbReference type="Proteomes" id="UP000240739">
    <property type="component" value="Unassembled WGS sequence"/>
</dbReference>